<dbReference type="Proteomes" id="UP000054217">
    <property type="component" value="Unassembled WGS sequence"/>
</dbReference>
<evidence type="ECO:0000313" key="2">
    <source>
        <dbReference type="Proteomes" id="UP000054217"/>
    </source>
</evidence>
<organism evidence="1 2">
    <name type="scientific">Pisolithus tinctorius Marx 270</name>
    <dbReference type="NCBI Taxonomy" id="870435"/>
    <lineage>
        <taxon>Eukaryota</taxon>
        <taxon>Fungi</taxon>
        <taxon>Dikarya</taxon>
        <taxon>Basidiomycota</taxon>
        <taxon>Agaricomycotina</taxon>
        <taxon>Agaricomycetes</taxon>
        <taxon>Agaricomycetidae</taxon>
        <taxon>Boletales</taxon>
        <taxon>Sclerodermatineae</taxon>
        <taxon>Pisolithaceae</taxon>
        <taxon>Pisolithus</taxon>
    </lineage>
</organism>
<sequence>EYSLLGQSVHDHQDSSVLNEIHRDGVPWLFQYWQLFQGAIWSVSGCFGSHTCSAGPHIFFDKGVNAGPGVLSPD</sequence>
<proteinExistence type="predicted"/>
<reference evidence="1 2" key="1">
    <citation type="submission" date="2014-04" db="EMBL/GenBank/DDBJ databases">
        <authorList>
            <consortium name="DOE Joint Genome Institute"/>
            <person name="Kuo A."/>
            <person name="Kohler A."/>
            <person name="Costa M.D."/>
            <person name="Nagy L.G."/>
            <person name="Floudas D."/>
            <person name="Copeland A."/>
            <person name="Barry K.W."/>
            <person name="Cichocki N."/>
            <person name="Veneault-Fourrey C."/>
            <person name="LaButti K."/>
            <person name="Lindquist E.A."/>
            <person name="Lipzen A."/>
            <person name="Lundell T."/>
            <person name="Morin E."/>
            <person name="Murat C."/>
            <person name="Sun H."/>
            <person name="Tunlid A."/>
            <person name="Henrissat B."/>
            <person name="Grigoriev I.V."/>
            <person name="Hibbett D.S."/>
            <person name="Martin F."/>
            <person name="Nordberg H.P."/>
            <person name="Cantor M.N."/>
            <person name="Hua S.X."/>
        </authorList>
    </citation>
    <scope>NUCLEOTIDE SEQUENCE [LARGE SCALE GENOMIC DNA]</scope>
    <source>
        <strain evidence="1 2">Marx 270</strain>
    </source>
</reference>
<dbReference type="InParanoid" id="A0A0C3JTU0"/>
<name>A0A0C3JTU0_PISTI</name>
<protein>
    <submittedName>
        <fullName evidence="1">Uncharacterized protein</fullName>
    </submittedName>
</protein>
<reference evidence="2" key="2">
    <citation type="submission" date="2015-01" db="EMBL/GenBank/DDBJ databases">
        <title>Evolutionary Origins and Diversification of the Mycorrhizal Mutualists.</title>
        <authorList>
            <consortium name="DOE Joint Genome Institute"/>
            <consortium name="Mycorrhizal Genomics Consortium"/>
            <person name="Kohler A."/>
            <person name="Kuo A."/>
            <person name="Nagy L.G."/>
            <person name="Floudas D."/>
            <person name="Copeland A."/>
            <person name="Barry K.W."/>
            <person name="Cichocki N."/>
            <person name="Veneault-Fourrey C."/>
            <person name="LaButti K."/>
            <person name="Lindquist E.A."/>
            <person name="Lipzen A."/>
            <person name="Lundell T."/>
            <person name="Morin E."/>
            <person name="Murat C."/>
            <person name="Riley R."/>
            <person name="Ohm R."/>
            <person name="Sun H."/>
            <person name="Tunlid A."/>
            <person name="Henrissat B."/>
            <person name="Grigoriev I.V."/>
            <person name="Hibbett D.S."/>
            <person name="Martin F."/>
        </authorList>
    </citation>
    <scope>NUCLEOTIDE SEQUENCE [LARGE SCALE GENOMIC DNA]</scope>
    <source>
        <strain evidence="2">Marx 270</strain>
    </source>
</reference>
<feature type="non-terminal residue" evidence="1">
    <location>
        <position position="1"/>
    </location>
</feature>
<dbReference type="HOGENOM" id="CLU_174461_0_0_1"/>
<dbReference type="AlphaFoldDB" id="A0A0C3JTU0"/>
<evidence type="ECO:0000313" key="1">
    <source>
        <dbReference type="EMBL" id="KIO00867.1"/>
    </source>
</evidence>
<accession>A0A0C3JTU0</accession>
<dbReference type="EMBL" id="KN831993">
    <property type="protein sequence ID" value="KIO00867.1"/>
    <property type="molecule type" value="Genomic_DNA"/>
</dbReference>
<gene>
    <name evidence="1" type="ORF">M404DRAFT_151877</name>
</gene>
<keyword evidence="2" id="KW-1185">Reference proteome</keyword>